<dbReference type="PANTHER" id="PTHR32438:SF5">
    <property type="entry name" value="4-ALPHA-GLUCANOTRANSFERASE DPE1, CHLOROPLASTIC_AMYLOPLASTIC"/>
    <property type="match status" value="1"/>
</dbReference>
<keyword evidence="7 10" id="KW-0119">Carbohydrate metabolism</keyword>
<dbReference type="InterPro" id="IPR003385">
    <property type="entry name" value="Glyco_hydro_77"/>
</dbReference>
<proteinExistence type="inferred from homology"/>
<dbReference type="STRING" id="592026.GCWU0000282_001399"/>
<evidence type="ECO:0000256" key="8">
    <source>
        <dbReference type="ARBA" id="ARBA00031423"/>
    </source>
</evidence>
<evidence type="ECO:0000256" key="9">
    <source>
        <dbReference type="ARBA" id="ARBA00031501"/>
    </source>
</evidence>
<name>V2XMK2_9FIRM</name>
<accession>V2XMK2</accession>
<reference evidence="11 12" key="1">
    <citation type="submission" date="2013-06" db="EMBL/GenBank/DDBJ databases">
        <authorList>
            <person name="Weinstock G."/>
            <person name="Sodergren E."/>
            <person name="Clifton S."/>
            <person name="Fulton L."/>
            <person name="Fulton B."/>
            <person name="Courtney L."/>
            <person name="Fronick C."/>
            <person name="Harrison M."/>
            <person name="Strong C."/>
            <person name="Farmer C."/>
            <person name="Delahaunty K."/>
            <person name="Markovic C."/>
            <person name="Hall O."/>
            <person name="Minx P."/>
            <person name="Tomlinson C."/>
            <person name="Mitreva M."/>
            <person name="Nelson J."/>
            <person name="Hou S."/>
            <person name="Wollam A."/>
            <person name="Pepin K.H."/>
            <person name="Johnson M."/>
            <person name="Bhonagiri V."/>
            <person name="Nash W.E."/>
            <person name="Warren W."/>
            <person name="Chinwalla A."/>
            <person name="Mardis E.R."/>
            <person name="Wilson R.K."/>
        </authorList>
    </citation>
    <scope>NUCLEOTIDE SEQUENCE [LARGE SCALE GENOMIC DNA]</scope>
    <source>
        <strain evidence="11 12">ATCC 51271</strain>
    </source>
</reference>
<dbReference type="InterPro" id="IPR017853">
    <property type="entry name" value="GH"/>
</dbReference>
<dbReference type="Pfam" id="PF02446">
    <property type="entry name" value="Glyco_hydro_77"/>
    <property type="match status" value="1"/>
</dbReference>
<dbReference type="Gene3D" id="3.20.20.80">
    <property type="entry name" value="Glycosidases"/>
    <property type="match status" value="1"/>
</dbReference>
<dbReference type="Proteomes" id="UP000018227">
    <property type="component" value="Unassembled WGS sequence"/>
</dbReference>
<comment type="similarity">
    <text evidence="2 10">Belongs to the disproportionating enzyme family.</text>
</comment>
<evidence type="ECO:0000256" key="1">
    <source>
        <dbReference type="ARBA" id="ARBA00000439"/>
    </source>
</evidence>
<evidence type="ECO:0000313" key="11">
    <source>
        <dbReference type="EMBL" id="ESL03409.1"/>
    </source>
</evidence>
<dbReference type="AlphaFoldDB" id="V2XMK2"/>
<protein>
    <recommendedName>
        <fullName evidence="4 10">4-alpha-glucanotransferase</fullName>
        <ecNumber evidence="3 10">2.4.1.25</ecNumber>
    </recommendedName>
    <alternativeName>
        <fullName evidence="8 10">Amylomaltase</fullName>
    </alternativeName>
    <alternativeName>
        <fullName evidence="9 10">Disproportionating enzyme</fullName>
    </alternativeName>
</protein>
<dbReference type="RefSeq" id="WP_023354279.1">
    <property type="nucleotide sequence ID" value="NZ_KI535367.1"/>
</dbReference>
<dbReference type="SUPFAM" id="SSF51445">
    <property type="entry name" value="(Trans)glycosidases"/>
    <property type="match status" value="1"/>
</dbReference>
<dbReference type="NCBIfam" id="NF011080">
    <property type="entry name" value="PRK14508.1-3"/>
    <property type="match status" value="1"/>
</dbReference>
<dbReference type="EMBL" id="ACIL03000011">
    <property type="protein sequence ID" value="ESL03409.1"/>
    <property type="molecule type" value="Genomic_DNA"/>
</dbReference>
<comment type="caution">
    <text evidence="11">The sequence shown here is derived from an EMBL/GenBank/DDBJ whole genome shotgun (WGS) entry which is preliminary data.</text>
</comment>
<evidence type="ECO:0000313" key="12">
    <source>
        <dbReference type="Proteomes" id="UP000018227"/>
    </source>
</evidence>
<dbReference type="EC" id="2.4.1.25" evidence="3 10"/>
<gene>
    <name evidence="11" type="ORF">GCWU0000282_001399</name>
</gene>
<sequence length="511" mass="58872">MRSCGVLLPVSSLPSEYGIGCFSKEAYEFVDKLAEAGQGYWQILPLGPTSYGDSPYQSFSTYAGNPYFVDLEELAKLGLIKEAELKKFNFGKNSKKIDYEKIYNSRFKALKTAFDNAKKLIKSGKFKLEGSESLEKFKKANSLWIDNYSLFMAIKDSQNGVSWSEWEEGLRLRKPETLKKYKEKLADEIEFYVFIQWMFDVQWKKLKKYANDKGIKIIGDVPIYVAFDSADAWANPELFQFDENFTPIAVAGCPPDAFSATGQLWGNPLYDWDYHKKTDYEWWMKRMARAFELYDTVRIDHFRGFDTYYSIPYGRKDAVVGKWKKGAGYALFARMKEVLGEVDVIAEDLGYLTPSVIKLVKRTGYPGMKVIHFAFYGGAETTYLPHNHVANSVVYTGTHDNETTRGWYRGLDKKVKKFANEYLNIQTEDEKEIVWEIIRNAYMSVGNLTIIPMQDFLCIDNQARINTPSTLGGNWEWRMGKKDFTSKLAKRMLKLATTYGRAAERRETKGK</sequence>
<keyword evidence="5 10" id="KW-0328">Glycosyltransferase</keyword>
<dbReference type="PANTHER" id="PTHR32438">
    <property type="entry name" value="4-ALPHA-GLUCANOTRANSFERASE DPE1, CHLOROPLASTIC/AMYLOPLASTIC"/>
    <property type="match status" value="1"/>
</dbReference>
<evidence type="ECO:0000256" key="2">
    <source>
        <dbReference type="ARBA" id="ARBA00005684"/>
    </source>
</evidence>
<organism evidence="11 12">
    <name type="scientific">Catonella morbi ATCC 51271</name>
    <dbReference type="NCBI Taxonomy" id="592026"/>
    <lineage>
        <taxon>Bacteria</taxon>
        <taxon>Bacillati</taxon>
        <taxon>Bacillota</taxon>
        <taxon>Clostridia</taxon>
        <taxon>Lachnospirales</taxon>
        <taxon>Lachnospiraceae</taxon>
        <taxon>Catonella</taxon>
    </lineage>
</organism>
<dbReference type="eggNOG" id="COG1640">
    <property type="taxonomic scope" value="Bacteria"/>
</dbReference>
<dbReference type="GO" id="GO:0005975">
    <property type="term" value="P:carbohydrate metabolic process"/>
    <property type="evidence" value="ECO:0007669"/>
    <property type="project" value="InterPro"/>
</dbReference>
<comment type="catalytic activity">
    <reaction evidence="1 10">
        <text>Transfers a segment of a (1-&gt;4)-alpha-D-glucan to a new position in an acceptor, which may be glucose or a (1-&gt;4)-alpha-D-glucan.</text>
        <dbReference type="EC" id="2.4.1.25"/>
    </reaction>
</comment>
<dbReference type="HOGENOM" id="CLU_014132_1_0_9"/>
<evidence type="ECO:0000256" key="3">
    <source>
        <dbReference type="ARBA" id="ARBA00012560"/>
    </source>
</evidence>
<dbReference type="GO" id="GO:0004134">
    <property type="term" value="F:4-alpha-glucanotransferase activity"/>
    <property type="evidence" value="ECO:0007669"/>
    <property type="project" value="UniProtKB-EC"/>
</dbReference>
<evidence type="ECO:0000256" key="5">
    <source>
        <dbReference type="ARBA" id="ARBA00022676"/>
    </source>
</evidence>
<evidence type="ECO:0000256" key="6">
    <source>
        <dbReference type="ARBA" id="ARBA00022679"/>
    </source>
</evidence>
<keyword evidence="6 10" id="KW-0808">Transferase</keyword>
<evidence type="ECO:0000256" key="4">
    <source>
        <dbReference type="ARBA" id="ARBA00020295"/>
    </source>
</evidence>
<evidence type="ECO:0000256" key="10">
    <source>
        <dbReference type="RuleBase" id="RU361207"/>
    </source>
</evidence>
<keyword evidence="12" id="KW-1185">Reference proteome</keyword>
<dbReference type="OrthoDB" id="9811841at2"/>
<evidence type="ECO:0000256" key="7">
    <source>
        <dbReference type="ARBA" id="ARBA00023277"/>
    </source>
</evidence>
<dbReference type="NCBIfam" id="TIGR00217">
    <property type="entry name" value="malQ"/>
    <property type="match status" value="1"/>
</dbReference>